<organism evidence="4 5">
    <name type="scientific">Thraustotheca clavata</name>
    <dbReference type="NCBI Taxonomy" id="74557"/>
    <lineage>
        <taxon>Eukaryota</taxon>
        <taxon>Sar</taxon>
        <taxon>Stramenopiles</taxon>
        <taxon>Oomycota</taxon>
        <taxon>Saprolegniomycetes</taxon>
        <taxon>Saprolegniales</taxon>
        <taxon>Achlyaceae</taxon>
        <taxon>Thraustotheca</taxon>
    </lineage>
</organism>
<comment type="caution">
    <text evidence="4">The sequence shown here is derived from an EMBL/GenBank/DDBJ whole genome shotgun (WGS) entry which is preliminary data.</text>
</comment>
<keyword evidence="1" id="KW-0677">Repeat</keyword>
<gene>
    <name evidence="4" type="ORF">THRCLA_09671</name>
</gene>
<dbReference type="SMART" id="SM00248">
    <property type="entry name" value="ANK"/>
    <property type="match status" value="6"/>
</dbReference>
<proteinExistence type="predicted"/>
<dbReference type="Pfam" id="PF00023">
    <property type="entry name" value="Ank"/>
    <property type="match status" value="1"/>
</dbReference>
<evidence type="ECO:0000313" key="4">
    <source>
        <dbReference type="EMBL" id="OQR89603.1"/>
    </source>
</evidence>
<dbReference type="Proteomes" id="UP000243217">
    <property type="component" value="Unassembled WGS sequence"/>
</dbReference>
<dbReference type="Pfam" id="PF12796">
    <property type="entry name" value="Ank_2"/>
    <property type="match status" value="1"/>
</dbReference>
<dbReference type="PANTHER" id="PTHR24171">
    <property type="entry name" value="ANKYRIN REPEAT DOMAIN-CONTAINING PROTEIN 39-RELATED"/>
    <property type="match status" value="1"/>
</dbReference>
<evidence type="ECO:0000313" key="5">
    <source>
        <dbReference type="Proteomes" id="UP000243217"/>
    </source>
</evidence>
<evidence type="ECO:0000256" key="1">
    <source>
        <dbReference type="ARBA" id="ARBA00022737"/>
    </source>
</evidence>
<dbReference type="PANTHER" id="PTHR24171:SF9">
    <property type="entry name" value="ANKYRIN REPEAT DOMAIN-CONTAINING PROTEIN 39"/>
    <property type="match status" value="1"/>
</dbReference>
<keyword evidence="2 3" id="KW-0040">ANK repeat</keyword>
<feature type="repeat" description="ANK" evidence="3">
    <location>
        <begin position="161"/>
        <end position="193"/>
    </location>
</feature>
<name>A0A1V9YVH5_9STRA</name>
<reference evidence="4 5" key="1">
    <citation type="journal article" date="2014" name="Genome Biol. Evol.">
        <title>The secreted proteins of Achlya hypogyna and Thraustotheca clavata identify the ancestral oomycete secretome and reveal gene acquisitions by horizontal gene transfer.</title>
        <authorList>
            <person name="Misner I."/>
            <person name="Blouin N."/>
            <person name="Leonard G."/>
            <person name="Richards T.A."/>
            <person name="Lane C.E."/>
        </authorList>
    </citation>
    <scope>NUCLEOTIDE SEQUENCE [LARGE SCALE GENOMIC DNA]</scope>
    <source>
        <strain evidence="4 5">ATCC 34112</strain>
    </source>
</reference>
<dbReference type="EMBL" id="JNBS01002703">
    <property type="protein sequence ID" value="OQR89603.1"/>
    <property type="molecule type" value="Genomic_DNA"/>
</dbReference>
<evidence type="ECO:0000256" key="3">
    <source>
        <dbReference type="PROSITE-ProRule" id="PRU00023"/>
    </source>
</evidence>
<dbReference type="OrthoDB" id="59442at2759"/>
<keyword evidence="5" id="KW-1185">Reference proteome</keyword>
<dbReference type="AlphaFoldDB" id="A0A1V9YVH5"/>
<evidence type="ECO:0000256" key="2">
    <source>
        <dbReference type="ARBA" id="ARBA00023043"/>
    </source>
</evidence>
<dbReference type="Gene3D" id="1.25.40.20">
    <property type="entry name" value="Ankyrin repeat-containing domain"/>
    <property type="match status" value="1"/>
</dbReference>
<dbReference type="InterPro" id="IPR002110">
    <property type="entry name" value="Ankyrin_rpt"/>
</dbReference>
<dbReference type="PROSITE" id="PS50297">
    <property type="entry name" value="ANK_REP_REGION"/>
    <property type="match status" value="1"/>
</dbReference>
<accession>A0A1V9YVH5</accession>
<feature type="repeat" description="ANK" evidence="3">
    <location>
        <begin position="38"/>
        <end position="70"/>
    </location>
</feature>
<sequence length="294" mass="32767">MGVDAYNRLETAILDHQHDVINELIAHVNVNAYSYRYHGKTLLHQATAIDDMVCVEKLLQRRAKVHCFDENDATPLHFVCSVDVARLLLENGASVKIKRSDGATPLHTCRSVEIAKELVLHGALVSVVTNNGDSPLHFVKCSKLAEYFVQIGSDVNAENRLGYSPLHIASSFGRWQIAAVLLSNGASPDTKDRMMRTSKMIAQAVRATFNQAAMRHGMVDPLSEDLLYTIRTIDIWKDGLHKGLSPKQITRIIVWKSLQAICKNPEAAMLRIGLPQDIIDTIFVEYLGPWAIKC</sequence>
<dbReference type="PROSITE" id="PS50088">
    <property type="entry name" value="ANK_REPEAT"/>
    <property type="match status" value="2"/>
</dbReference>
<dbReference type="InterPro" id="IPR036770">
    <property type="entry name" value="Ankyrin_rpt-contain_sf"/>
</dbReference>
<dbReference type="STRING" id="74557.A0A1V9YVH5"/>
<protein>
    <submittedName>
        <fullName evidence="4">Ankyrin</fullName>
    </submittedName>
</protein>
<dbReference type="SUPFAM" id="SSF48403">
    <property type="entry name" value="Ankyrin repeat"/>
    <property type="match status" value="1"/>
</dbReference>